<evidence type="ECO:0008006" key="2">
    <source>
        <dbReference type="Google" id="ProtNLM"/>
    </source>
</evidence>
<sequence length="199" mass="21152">MKSSIPLLIAMILVTVWACAPESRVTESALLPEEVLAAAASITSEDYLRKISIIAHDSMAGRDTPSPGLEATATWIASEFKRLGLEPGGDNNSYIQRYEIEVVSPDLVSSSVEVSGDRGLQFGRDLISPFGVMEDDLGGGVVVLSGSGEPPPDVVEQIVGKHVIVASMAQGLDRDSRRFATNLQRNGALSVIVATDRTD</sequence>
<dbReference type="Gene3D" id="3.40.630.10">
    <property type="entry name" value="Zn peptidases"/>
    <property type="match status" value="1"/>
</dbReference>
<proteinExistence type="predicted"/>
<feature type="non-terminal residue" evidence="1">
    <location>
        <position position="199"/>
    </location>
</feature>
<dbReference type="EMBL" id="UINC01068033">
    <property type="protein sequence ID" value="SVC00291.1"/>
    <property type="molecule type" value="Genomic_DNA"/>
</dbReference>
<accession>A0A382INN2</accession>
<organism evidence="1">
    <name type="scientific">marine metagenome</name>
    <dbReference type="NCBI Taxonomy" id="408172"/>
    <lineage>
        <taxon>unclassified sequences</taxon>
        <taxon>metagenomes</taxon>
        <taxon>ecological metagenomes</taxon>
    </lineage>
</organism>
<name>A0A382INN2_9ZZZZ</name>
<dbReference type="SUPFAM" id="SSF53187">
    <property type="entry name" value="Zn-dependent exopeptidases"/>
    <property type="match status" value="1"/>
</dbReference>
<gene>
    <name evidence="1" type="ORF">METZ01_LOCUS253145</name>
</gene>
<protein>
    <recommendedName>
        <fullName evidence="2">PA domain-containing protein</fullName>
    </recommendedName>
</protein>
<dbReference type="AlphaFoldDB" id="A0A382INN2"/>
<evidence type="ECO:0000313" key="1">
    <source>
        <dbReference type="EMBL" id="SVC00291.1"/>
    </source>
</evidence>
<reference evidence="1" key="1">
    <citation type="submission" date="2018-05" db="EMBL/GenBank/DDBJ databases">
        <authorList>
            <person name="Lanie J.A."/>
            <person name="Ng W.-L."/>
            <person name="Kazmierczak K.M."/>
            <person name="Andrzejewski T.M."/>
            <person name="Davidsen T.M."/>
            <person name="Wayne K.J."/>
            <person name="Tettelin H."/>
            <person name="Glass J.I."/>
            <person name="Rusch D."/>
            <person name="Podicherti R."/>
            <person name="Tsui H.-C.T."/>
            <person name="Winkler M.E."/>
        </authorList>
    </citation>
    <scope>NUCLEOTIDE SEQUENCE</scope>
</reference>